<comment type="similarity">
    <text evidence="1">Belongs to the ABC transporter superfamily.</text>
</comment>
<proteinExistence type="inferred from homology"/>
<reference evidence="7" key="1">
    <citation type="submission" date="2020-08" db="EMBL/GenBank/DDBJ databases">
        <title>Genome public.</title>
        <authorList>
            <person name="Liu C."/>
            <person name="Sun Q."/>
        </authorList>
    </citation>
    <scope>NUCLEOTIDE SEQUENCE</scope>
    <source>
        <strain evidence="7">BX7</strain>
    </source>
</reference>
<accession>A0A926DEG9</accession>
<keyword evidence="2" id="KW-0813">Transport</keyword>
<evidence type="ECO:0000256" key="5">
    <source>
        <dbReference type="ARBA" id="ARBA00022970"/>
    </source>
</evidence>
<protein>
    <submittedName>
        <fullName evidence="7">ABC transporter ATP-binding protein</fullName>
    </submittedName>
</protein>
<dbReference type="InterPro" id="IPR052156">
    <property type="entry name" value="BCAA_Transport_ATP-bd_LivF"/>
</dbReference>
<evidence type="ECO:0000313" key="8">
    <source>
        <dbReference type="Proteomes" id="UP000620366"/>
    </source>
</evidence>
<dbReference type="GO" id="GO:0005524">
    <property type="term" value="F:ATP binding"/>
    <property type="evidence" value="ECO:0007669"/>
    <property type="project" value="UniProtKB-KW"/>
</dbReference>
<evidence type="ECO:0000259" key="6">
    <source>
        <dbReference type="PROSITE" id="PS50893"/>
    </source>
</evidence>
<dbReference type="InterPro" id="IPR027417">
    <property type="entry name" value="P-loop_NTPase"/>
</dbReference>
<dbReference type="CDD" id="cd03224">
    <property type="entry name" value="ABC_TM1139_LivF_branched"/>
    <property type="match status" value="1"/>
</dbReference>
<gene>
    <name evidence="7" type="ORF">H8695_06595</name>
</gene>
<keyword evidence="3" id="KW-0547">Nucleotide-binding</keyword>
<dbReference type="PROSITE" id="PS50893">
    <property type="entry name" value="ABC_TRANSPORTER_2"/>
    <property type="match status" value="1"/>
</dbReference>
<dbReference type="InterPro" id="IPR030660">
    <property type="entry name" value="ABC_branched_ATPase_LivF/BraG"/>
</dbReference>
<name>A0A926DEG9_9FIRM</name>
<dbReference type="PANTHER" id="PTHR43820">
    <property type="entry name" value="HIGH-AFFINITY BRANCHED-CHAIN AMINO ACID TRANSPORT ATP-BINDING PROTEIN LIVF"/>
    <property type="match status" value="1"/>
</dbReference>
<dbReference type="InterPro" id="IPR017871">
    <property type="entry name" value="ABC_transporter-like_CS"/>
</dbReference>
<evidence type="ECO:0000256" key="2">
    <source>
        <dbReference type="ARBA" id="ARBA00022448"/>
    </source>
</evidence>
<keyword evidence="8" id="KW-1185">Reference proteome</keyword>
<evidence type="ECO:0000256" key="4">
    <source>
        <dbReference type="ARBA" id="ARBA00022840"/>
    </source>
</evidence>
<feature type="domain" description="ABC transporter" evidence="6">
    <location>
        <begin position="2"/>
        <end position="236"/>
    </location>
</feature>
<keyword evidence="4 7" id="KW-0067">ATP-binding</keyword>
<organism evidence="7 8">
    <name type="scientific">Feifania hominis</name>
    <dbReference type="NCBI Taxonomy" id="2763660"/>
    <lineage>
        <taxon>Bacteria</taxon>
        <taxon>Bacillati</taxon>
        <taxon>Bacillota</taxon>
        <taxon>Clostridia</taxon>
        <taxon>Eubacteriales</taxon>
        <taxon>Feifaniaceae</taxon>
        <taxon>Feifania</taxon>
    </lineage>
</organism>
<dbReference type="SMART" id="SM00382">
    <property type="entry name" value="AAA"/>
    <property type="match status" value="1"/>
</dbReference>
<evidence type="ECO:0000256" key="3">
    <source>
        <dbReference type="ARBA" id="ARBA00022741"/>
    </source>
</evidence>
<dbReference type="PROSITE" id="PS00211">
    <property type="entry name" value="ABC_TRANSPORTER_1"/>
    <property type="match status" value="1"/>
</dbReference>
<comment type="caution">
    <text evidence="7">The sequence shown here is derived from an EMBL/GenBank/DDBJ whole genome shotgun (WGS) entry which is preliminary data.</text>
</comment>
<dbReference type="GO" id="GO:0016887">
    <property type="term" value="F:ATP hydrolysis activity"/>
    <property type="evidence" value="ECO:0007669"/>
    <property type="project" value="InterPro"/>
</dbReference>
<keyword evidence="5" id="KW-0029">Amino-acid transport</keyword>
<dbReference type="PIRSF" id="PIRSF039137">
    <property type="entry name" value="ABC_branched_ATPase"/>
    <property type="match status" value="1"/>
</dbReference>
<sequence>MLTVNEVNSFYGEVQALHSVSFAIDEGQIVSVIGANGAGKTTLLNTIMGVVKTRSGSVEFKGERLTGLKTHDIVKRRVTCVPEGRKIFPKLTVRENLEMGAFSRKIKKSELQRDIEEVYDIFPRLRERNSQNGGTLSGGEQQMLAIGRGLMNKPELLLLDEPSLGLAPIIVDDMFQIIRQINERLGISIILVEQNAYMAMEVSNETYVLENGVMVMHGASSELIHDPAVTKAYLGGGG</sequence>
<dbReference type="GO" id="GO:0015658">
    <property type="term" value="F:branched-chain amino acid transmembrane transporter activity"/>
    <property type="evidence" value="ECO:0007669"/>
    <property type="project" value="InterPro"/>
</dbReference>
<dbReference type="Gene3D" id="3.40.50.300">
    <property type="entry name" value="P-loop containing nucleotide triphosphate hydrolases"/>
    <property type="match status" value="1"/>
</dbReference>
<dbReference type="InterPro" id="IPR003593">
    <property type="entry name" value="AAA+_ATPase"/>
</dbReference>
<evidence type="ECO:0000256" key="1">
    <source>
        <dbReference type="ARBA" id="ARBA00005417"/>
    </source>
</evidence>
<dbReference type="Pfam" id="PF00005">
    <property type="entry name" value="ABC_tran"/>
    <property type="match status" value="1"/>
</dbReference>
<dbReference type="AlphaFoldDB" id="A0A926DEG9"/>
<evidence type="ECO:0000313" key="7">
    <source>
        <dbReference type="EMBL" id="MBC8536362.1"/>
    </source>
</evidence>
<dbReference type="EMBL" id="JACRSP010000002">
    <property type="protein sequence ID" value="MBC8536362.1"/>
    <property type="molecule type" value="Genomic_DNA"/>
</dbReference>
<dbReference type="GO" id="GO:0015807">
    <property type="term" value="P:L-amino acid transport"/>
    <property type="evidence" value="ECO:0007669"/>
    <property type="project" value="TreeGrafter"/>
</dbReference>
<dbReference type="PANTHER" id="PTHR43820:SF4">
    <property type="entry name" value="HIGH-AFFINITY BRANCHED-CHAIN AMINO ACID TRANSPORT ATP-BINDING PROTEIN LIVF"/>
    <property type="match status" value="1"/>
</dbReference>
<dbReference type="Proteomes" id="UP000620366">
    <property type="component" value="Unassembled WGS sequence"/>
</dbReference>
<dbReference type="InterPro" id="IPR003439">
    <property type="entry name" value="ABC_transporter-like_ATP-bd"/>
</dbReference>
<dbReference type="SUPFAM" id="SSF52540">
    <property type="entry name" value="P-loop containing nucleoside triphosphate hydrolases"/>
    <property type="match status" value="1"/>
</dbReference>